<sequence>MSETDSQHAHDANSSWLSRIFSLFPFKLLSPVVDSEDDTDSDPEVPAVESGNNLDIDPSELQRLQRLEVASQQSNNPYVRRAALSNLRELAQAPPLPSSPLLSLFAFRVLGKFLAIERIPKEDSSGDDYDRLIFSAVSALWAAESYYSRGWHIESNNPDDKKLDDCVLILQKALQWINFFHAHFFSDLTQNVHLRENAWTSSLGFLDTALQYPKMFDLFGDEITLSIVNLWVLEAAPSNPVCSTKHIPARLLHKLIDCHGEDYEYMITGAMESVGPSVAAQTAIHHLSSILAIELESDLNAVESDLHILAMRNETLLLRMMVCTMTLAHPLLSKGLLRVLVKTLSHATRESYTDDPMTSRIMIWLVQNSCEALQVAMTRSTGVAMCRQALEFGILAPLLRADKWHTHLTPKHFPNAPYIHSRLLIQILATYTIYPCVLRAAVIAIEKVPVKLQAKLDKTGPMRAAWKQFKDEVQMRSQVPGAPAGPSDSLICSNLFCPLPSPEDLEGASKRCAGCETVVYCGSACQKVDWKNHKKLCKEMQALNDGRPTVPKEETEFAYKVALHELESHKNFILQHWRTNPDNRSPGTIEIHPDGRSSHYEDPSPKIQVVILDYEVSCTSDKPGPTIGFVSAPMFEHIGLPTMEESAQRYRQEWNAIKSLAEKCQKPGMRHGLGIVVVRIPEGLFTVRKFFSLLPYSMS</sequence>
<dbReference type="PROSITE" id="PS50865">
    <property type="entry name" value="ZF_MYND_2"/>
    <property type="match status" value="1"/>
</dbReference>
<evidence type="ECO:0000256" key="3">
    <source>
        <dbReference type="ARBA" id="ARBA00022833"/>
    </source>
</evidence>
<reference evidence="7" key="1">
    <citation type="submission" date="2023-03" db="EMBL/GenBank/DDBJ databases">
        <title>Massive genome expansion in bonnet fungi (Mycena s.s.) driven by repeated elements and novel gene families across ecological guilds.</title>
        <authorList>
            <consortium name="Lawrence Berkeley National Laboratory"/>
            <person name="Harder C.B."/>
            <person name="Miyauchi S."/>
            <person name="Viragh M."/>
            <person name="Kuo A."/>
            <person name="Thoen E."/>
            <person name="Andreopoulos B."/>
            <person name="Lu D."/>
            <person name="Skrede I."/>
            <person name="Drula E."/>
            <person name="Henrissat B."/>
            <person name="Morin E."/>
            <person name="Kohler A."/>
            <person name="Barry K."/>
            <person name="LaButti K."/>
            <person name="Morin E."/>
            <person name="Salamov A."/>
            <person name="Lipzen A."/>
            <person name="Mereny Z."/>
            <person name="Hegedus B."/>
            <person name="Baldrian P."/>
            <person name="Stursova M."/>
            <person name="Weitz H."/>
            <person name="Taylor A."/>
            <person name="Grigoriev I.V."/>
            <person name="Nagy L.G."/>
            <person name="Martin F."/>
            <person name="Kauserud H."/>
        </authorList>
    </citation>
    <scope>NUCLEOTIDE SEQUENCE</scope>
    <source>
        <strain evidence="7">9144</strain>
    </source>
</reference>
<proteinExistence type="predicted"/>
<evidence type="ECO:0000256" key="1">
    <source>
        <dbReference type="ARBA" id="ARBA00022723"/>
    </source>
</evidence>
<accession>A0AAD6XXF8</accession>
<feature type="domain" description="MYND-type" evidence="6">
    <location>
        <begin position="494"/>
        <end position="537"/>
    </location>
</feature>
<name>A0AAD6XXF8_9AGAR</name>
<protein>
    <recommendedName>
        <fullName evidence="6">MYND-type domain-containing protein</fullName>
    </recommendedName>
</protein>
<organism evidence="7 8">
    <name type="scientific">Mycena pura</name>
    <dbReference type="NCBI Taxonomy" id="153505"/>
    <lineage>
        <taxon>Eukaryota</taxon>
        <taxon>Fungi</taxon>
        <taxon>Dikarya</taxon>
        <taxon>Basidiomycota</taxon>
        <taxon>Agaricomycotina</taxon>
        <taxon>Agaricomycetes</taxon>
        <taxon>Agaricomycetidae</taxon>
        <taxon>Agaricales</taxon>
        <taxon>Marasmiineae</taxon>
        <taxon>Mycenaceae</taxon>
        <taxon>Mycena</taxon>
    </lineage>
</organism>
<evidence type="ECO:0000259" key="6">
    <source>
        <dbReference type="PROSITE" id="PS50865"/>
    </source>
</evidence>
<comment type="caution">
    <text evidence="7">The sequence shown here is derived from an EMBL/GenBank/DDBJ whole genome shotgun (WGS) entry which is preliminary data.</text>
</comment>
<evidence type="ECO:0000313" key="8">
    <source>
        <dbReference type="Proteomes" id="UP001219525"/>
    </source>
</evidence>
<evidence type="ECO:0000256" key="5">
    <source>
        <dbReference type="SAM" id="MobiDB-lite"/>
    </source>
</evidence>
<dbReference type="SUPFAM" id="SSF144232">
    <property type="entry name" value="HIT/MYND zinc finger-like"/>
    <property type="match status" value="1"/>
</dbReference>
<feature type="compositionally biased region" description="Acidic residues" evidence="5">
    <location>
        <begin position="34"/>
        <end position="43"/>
    </location>
</feature>
<dbReference type="Proteomes" id="UP001219525">
    <property type="component" value="Unassembled WGS sequence"/>
</dbReference>
<dbReference type="Pfam" id="PF01753">
    <property type="entry name" value="zf-MYND"/>
    <property type="match status" value="1"/>
</dbReference>
<evidence type="ECO:0000256" key="4">
    <source>
        <dbReference type="PROSITE-ProRule" id="PRU00134"/>
    </source>
</evidence>
<dbReference type="GO" id="GO:0008270">
    <property type="term" value="F:zinc ion binding"/>
    <property type="evidence" value="ECO:0007669"/>
    <property type="project" value="UniProtKB-KW"/>
</dbReference>
<keyword evidence="1" id="KW-0479">Metal-binding</keyword>
<dbReference type="InterPro" id="IPR002893">
    <property type="entry name" value="Znf_MYND"/>
</dbReference>
<dbReference type="Gene3D" id="6.10.140.2220">
    <property type="match status" value="1"/>
</dbReference>
<gene>
    <name evidence="7" type="ORF">GGX14DRAFT_481330</name>
</gene>
<keyword evidence="3" id="KW-0862">Zinc</keyword>
<dbReference type="AlphaFoldDB" id="A0AAD6XXF8"/>
<keyword evidence="8" id="KW-1185">Reference proteome</keyword>
<evidence type="ECO:0000313" key="7">
    <source>
        <dbReference type="EMBL" id="KAJ7191565.1"/>
    </source>
</evidence>
<evidence type="ECO:0000256" key="2">
    <source>
        <dbReference type="ARBA" id="ARBA00022771"/>
    </source>
</evidence>
<keyword evidence="2 4" id="KW-0863">Zinc-finger</keyword>
<dbReference type="EMBL" id="JARJCW010000131">
    <property type="protein sequence ID" value="KAJ7191565.1"/>
    <property type="molecule type" value="Genomic_DNA"/>
</dbReference>
<feature type="region of interest" description="Disordered" evidence="5">
    <location>
        <begin position="34"/>
        <end position="55"/>
    </location>
</feature>